<reference evidence="2" key="2">
    <citation type="submission" date="2025-08" db="UniProtKB">
        <authorList>
            <consortium name="Ensembl"/>
        </authorList>
    </citation>
    <scope>IDENTIFICATION</scope>
</reference>
<dbReference type="AlphaFoldDB" id="A0A8I5N0R9"/>
<evidence type="ECO:0000256" key="1">
    <source>
        <dbReference type="SAM" id="MobiDB-lite"/>
    </source>
</evidence>
<evidence type="ECO:0000313" key="2">
    <source>
        <dbReference type="Ensembl" id="ENSPANP00000051483.1"/>
    </source>
</evidence>
<reference evidence="2" key="3">
    <citation type="submission" date="2025-09" db="UniProtKB">
        <authorList>
            <consortium name="Ensembl"/>
        </authorList>
    </citation>
    <scope>IDENTIFICATION</scope>
</reference>
<accession>A0A8I5N0R9</accession>
<keyword evidence="3" id="KW-1185">Reference proteome</keyword>
<dbReference type="PANTHER" id="PTHR12138:SF162">
    <property type="entry name" value="CHROMOSOME UNDETERMINED SCAFFOLD_275, WHOLE GENOME SHOTGUN SEQUENCE"/>
    <property type="match status" value="1"/>
</dbReference>
<feature type="region of interest" description="Disordered" evidence="1">
    <location>
        <begin position="32"/>
        <end position="68"/>
    </location>
</feature>
<dbReference type="GeneTree" id="ENSGT01150000286943"/>
<organism evidence="2 3">
    <name type="scientific">Papio anubis</name>
    <name type="common">Olive baboon</name>
    <dbReference type="NCBI Taxonomy" id="9555"/>
    <lineage>
        <taxon>Eukaryota</taxon>
        <taxon>Metazoa</taxon>
        <taxon>Chordata</taxon>
        <taxon>Craniata</taxon>
        <taxon>Vertebrata</taxon>
        <taxon>Euteleostomi</taxon>
        <taxon>Mammalia</taxon>
        <taxon>Eutheria</taxon>
        <taxon>Euarchontoglires</taxon>
        <taxon>Primates</taxon>
        <taxon>Haplorrhini</taxon>
        <taxon>Catarrhini</taxon>
        <taxon>Cercopithecidae</taxon>
        <taxon>Cercopithecinae</taxon>
        <taxon>Papio</taxon>
    </lineage>
</organism>
<feature type="compositionally biased region" description="Basic and acidic residues" evidence="1">
    <location>
        <begin position="53"/>
        <end position="67"/>
    </location>
</feature>
<dbReference type="Proteomes" id="UP000028761">
    <property type="component" value="Chromosome 6"/>
</dbReference>
<sequence length="158" mass="17242">MPRCRGTGTALPSLSWIRTRLGVLLPSAHTKAPQAAAAHREPSQGSGGGARPWCRDLQEGPDPDREGPMGGQVGLWVYLVETYSCSVAKLECSGMISTHCSLHLLGSSDSATSASQVAEITGTRHHARLIFWILVETGFHHTGLPKYWDYRREPPQHM</sequence>
<protein>
    <submittedName>
        <fullName evidence="2">Uncharacterized protein</fullName>
    </submittedName>
</protein>
<dbReference type="Ensembl" id="ENSPANT00000082224.1">
    <property type="protein sequence ID" value="ENSPANP00000051483.1"/>
    <property type="gene ID" value="ENSPANG00000038747.1"/>
</dbReference>
<proteinExistence type="predicted"/>
<dbReference type="PANTHER" id="PTHR12138">
    <property type="entry name" value="PRIMATE-EXPANDED PROTEIN FAMILY"/>
    <property type="match status" value="1"/>
</dbReference>
<name>A0A8I5N0R9_PAPAN</name>
<reference evidence="2 3" key="1">
    <citation type="submission" date="2012-03" db="EMBL/GenBank/DDBJ databases">
        <title>Whole Genome Assembly of Papio anubis.</title>
        <authorList>
            <person name="Liu Y.L."/>
            <person name="Abraham K.A."/>
            <person name="Akbar H.A."/>
            <person name="Ali S.A."/>
            <person name="Anosike U.A."/>
            <person name="Aqrawi P.A."/>
            <person name="Arias F.A."/>
            <person name="Attaway T.A."/>
            <person name="Awwad R.A."/>
            <person name="Babu C.B."/>
            <person name="Bandaranaike D.B."/>
            <person name="Battles P.B."/>
            <person name="Bell A.B."/>
            <person name="Beltran B.B."/>
            <person name="Berhane-Mersha D.B."/>
            <person name="Bess C.B."/>
            <person name="Bickham C.B."/>
            <person name="Bolden T.B."/>
            <person name="Carter K.C."/>
            <person name="Chau D.C."/>
            <person name="Chavez A.C."/>
            <person name="Clerc-Blankenburg K.C."/>
            <person name="Coyle M.C."/>
            <person name="Dao M.D."/>
            <person name="Davila M.L.D."/>
            <person name="Davy-Carroll L.D."/>
            <person name="Denson S.D."/>
            <person name="Dinh H.D."/>
            <person name="Fernandez S.F."/>
            <person name="Fernando P.F."/>
            <person name="Forbes L.F."/>
            <person name="Francis C.F."/>
            <person name="Francisco L.F."/>
            <person name="Fu Q.F."/>
            <person name="Garcia-Iii R.G."/>
            <person name="Garrett T.G."/>
            <person name="Gross S.G."/>
            <person name="Gubbala S.G."/>
            <person name="Hirani K.H."/>
            <person name="Hogues M.H."/>
            <person name="Hollins B.H."/>
            <person name="Jackson L.J."/>
            <person name="Javaid M.J."/>
            <person name="Jhangiani S.J."/>
            <person name="Johnson A.J."/>
            <person name="Johnson B.J."/>
            <person name="Jones J.J."/>
            <person name="Joshi V.J."/>
            <person name="Kalu J.K."/>
            <person name="Khan N.K."/>
            <person name="Korchina V.K."/>
            <person name="Kovar C.K."/>
            <person name="Lago L.L."/>
            <person name="Lara F.L."/>
            <person name="Le T.-K.L."/>
            <person name="Lee S.L."/>
            <person name="Legall-Iii F.L."/>
            <person name="Lemon S.L."/>
            <person name="Liu J.L."/>
            <person name="Liu Y.-S.L."/>
            <person name="Liyanage D.L."/>
            <person name="Lopez J.L."/>
            <person name="Lorensuhewa L.L."/>
            <person name="Mata R.M."/>
            <person name="Mathew T.M."/>
            <person name="Mercado C.M."/>
            <person name="Mercado I.M."/>
            <person name="Morales K.M."/>
            <person name="Morgan M.M."/>
            <person name="Munidasa M.M."/>
            <person name="Ngo D.N."/>
            <person name="Nguyen L.N."/>
            <person name="Nguyen T.N."/>
            <person name="Nguyen N.N."/>
            <person name="Obregon M.O."/>
            <person name="Okwuonu G.O."/>
            <person name="Ongeri F.O."/>
            <person name="Onwere C.O."/>
            <person name="Osifeso I.O."/>
            <person name="Parra A.P."/>
            <person name="Patil S.P."/>
            <person name="Perez A.P."/>
            <person name="Perez Y.P."/>
            <person name="Pham C.P."/>
            <person name="Pu L.-L.P."/>
            <person name="Puazo M.P."/>
            <person name="Quiroz J.Q."/>
            <person name="Rouhana J.R."/>
            <person name="Ruiz M.R."/>
            <person name="Ruiz S.-J.R."/>
            <person name="Saada N.S."/>
            <person name="Santibanez J.S."/>
            <person name="Scheel M.S."/>
            <person name="Schneider B.S."/>
            <person name="Simmons D.S."/>
            <person name="Sisson I.S."/>
            <person name="Tang L.-Y.T."/>
            <person name="Thornton R.T."/>
            <person name="Tisius J.T."/>
            <person name="Toledanes G.T."/>
            <person name="Trejos Z.T."/>
            <person name="Usmani K.U."/>
            <person name="Varghese R.V."/>
            <person name="Vattathil S.V."/>
            <person name="Vee V.V."/>
            <person name="Walker D.W."/>
            <person name="Weissenberger G.W."/>
            <person name="White C.W."/>
            <person name="Williams A.W."/>
            <person name="Woodworth J.W."/>
            <person name="Wright R.W."/>
            <person name="Zhu Y.Z."/>
            <person name="Han Y.H."/>
            <person name="Newsham I.N."/>
            <person name="Nazareth L.N."/>
            <person name="Worley K.W."/>
            <person name="Muzny D.M."/>
            <person name="Rogers J.R."/>
            <person name="Gibbs R.G."/>
        </authorList>
    </citation>
    <scope>NUCLEOTIDE SEQUENCE [LARGE SCALE GENOMIC DNA]</scope>
</reference>
<dbReference type="PRINTS" id="PR02045">
    <property type="entry name" value="F138DOMAIN"/>
</dbReference>
<evidence type="ECO:0000313" key="3">
    <source>
        <dbReference type="Proteomes" id="UP000028761"/>
    </source>
</evidence>